<evidence type="ECO:0000256" key="1">
    <source>
        <dbReference type="SAM" id="MobiDB-lite"/>
    </source>
</evidence>
<evidence type="ECO:0000313" key="3">
    <source>
        <dbReference type="Proteomes" id="UP001151752"/>
    </source>
</evidence>
<dbReference type="AlphaFoldDB" id="A0A9Q0WMD1"/>
<evidence type="ECO:0000313" key="2">
    <source>
        <dbReference type="EMBL" id="KAJ6769056.1"/>
    </source>
</evidence>
<organism evidence="2 3">
    <name type="scientific">Salix koriyanagi</name>
    <dbReference type="NCBI Taxonomy" id="2511006"/>
    <lineage>
        <taxon>Eukaryota</taxon>
        <taxon>Viridiplantae</taxon>
        <taxon>Streptophyta</taxon>
        <taxon>Embryophyta</taxon>
        <taxon>Tracheophyta</taxon>
        <taxon>Spermatophyta</taxon>
        <taxon>Magnoliopsida</taxon>
        <taxon>eudicotyledons</taxon>
        <taxon>Gunneridae</taxon>
        <taxon>Pentapetalae</taxon>
        <taxon>rosids</taxon>
        <taxon>fabids</taxon>
        <taxon>Malpighiales</taxon>
        <taxon>Salicaceae</taxon>
        <taxon>Saliceae</taxon>
        <taxon>Salix</taxon>
    </lineage>
</organism>
<keyword evidence="3" id="KW-1185">Reference proteome</keyword>
<protein>
    <submittedName>
        <fullName evidence="2">Uncharacterized protein</fullName>
    </submittedName>
</protein>
<feature type="region of interest" description="Disordered" evidence="1">
    <location>
        <begin position="55"/>
        <end position="74"/>
    </location>
</feature>
<comment type="caution">
    <text evidence="2">The sequence shown here is derived from an EMBL/GenBank/DDBJ whole genome shotgun (WGS) entry which is preliminary data.</text>
</comment>
<reference evidence="2" key="2">
    <citation type="journal article" date="2023" name="Int. J. Mol. Sci.">
        <title>De Novo Assembly and Annotation of 11 Diverse Shrub Willow (Salix) Genomes Reveals Novel Gene Organization in Sex-Linked Regions.</title>
        <authorList>
            <person name="Hyden B."/>
            <person name="Feng K."/>
            <person name="Yates T.B."/>
            <person name="Jawdy S."/>
            <person name="Cereghino C."/>
            <person name="Smart L.B."/>
            <person name="Muchero W."/>
        </authorList>
    </citation>
    <scope>NUCLEOTIDE SEQUENCE</scope>
    <source>
        <tissue evidence="2">Shoot tip</tissue>
    </source>
</reference>
<name>A0A9Q0WMD1_9ROSI</name>
<sequence>MALSGAEGFLVDLCGRKREVRIQRDFKVHFRQEDFDHRVTLILILLLASRYTFALSGGSEHQEEEEEEEEGRGRRRGRLCLVVRSDRLTEDRLEMVEVGKATSVH</sequence>
<dbReference type="Proteomes" id="UP001151752">
    <property type="component" value="Chromosome 8"/>
</dbReference>
<reference evidence="2" key="1">
    <citation type="submission" date="2022-11" db="EMBL/GenBank/DDBJ databases">
        <authorList>
            <person name="Hyden B.L."/>
            <person name="Feng K."/>
            <person name="Yates T."/>
            <person name="Jawdy S."/>
            <person name="Smart L.B."/>
            <person name="Muchero W."/>
        </authorList>
    </citation>
    <scope>NUCLEOTIDE SEQUENCE</scope>
    <source>
        <tissue evidence="2">Shoot tip</tissue>
    </source>
</reference>
<gene>
    <name evidence="2" type="ORF">OIU74_022677</name>
</gene>
<dbReference type="EMBL" id="JAPFFM010000003">
    <property type="protein sequence ID" value="KAJ6769056.1"/>
    <property type="molecule type" value="Genomic_DNA"/>
</dbReference>
<accession>A0A9Q0WMD1</accession>
<proteinExistence type="predicted"/>